<dbReference type="Pfam" id="PF25794">
    <property type="entry name" value="SACS"/>
    <property type="match status" value="2"/>
</dbReference>
<dbReference type="InterPro" id="IPR058210">
    <property type="entry name" value="SACS/Nov_dom"/>
</dbReference>
<organism evidence="2 3">
    <name type="scientific">Racocetra fulgida</name>
    <dbReference type="NCBI Taxonomy" id="60492"/>
    <lineage>
        <taxon>Eukaryota</taxon>
        <taxon>Fungi</taxon>
        <taxon>Fungi incertae sedis</taxon>
        <taxon>Mucoromycota</taxon>
        <taxon>Glomeromycotina</taxon>
        <taxon>Glomeromycetes</taxon>
        <taxon>Diversisporales</taxon>
        <taxon>Gigasporaceae</taxon>
        <taxon>Racocetra</taxon>
    </lineage>
</organism>
<dbReference type="PANTHER" id="PTHR15600">
    <property type="entry name" value="SACSIN"/>
    <property type="match status" value="1"/>
</dbReference>
<reference evidence="2" key="1">
    <citation type="submission" date="2021-06" db="EMBL/GenBank/DDBJ databases">
        <authorList>
            <person name="Kallberg Y."/>
            <person name="Tangrot J."/>
            <person name="Rosling A."/>
        </authorList>
    </citation>
    <scope>NUCLEOTIDE SEQUENCE</scope>
    <source>
        <strain evidence="2">IN212</strain>
    </source>
</reference>
<dbReference type="GO" id="GO:0030544">
    <property type="term" value="F:Hsp70 protein binding"/>
    <property type="evidence" value="ECO:0007669"/>
    <property type="project" value="TreeGrafter"/>
</dbReference>
<feature type="domain" description="Sacsin/Nov" evidence="1">
    <location>
        <begin position="14"/>
        <end position="72"/>
    </location>
</feature>
<dbReference type="InterPro" id="IPR052972">
    <property type="entry name" value="Sacsin_chaperone_reg"/>
</dbReference>
<evidence type="ECO:0000259" key="1">
    <source>
        <dbReference type="Pfam" id="PF25794"/>
    </source>
</evidence>
<evidence type="ECO:0000313" key="3">
    <source>
        <dbReference type="Proteomes" id="UP000789396"/>
    </source>
</evidence>
<dbReference type="PANTHER" id="PTHR15600:SF42">
    <property type="entry name" value="SACSIN"/>
    <property type="match status" value="1"/>
</dbReference>
<dbReference type="Proteomes" id="UP000789396">
    <property type="component" value="Unassembled WGS sequence"/>
</dbReference>
<dbReference type="AlphaFoldDB" id="A0A9N9J2D4"/>
<keyword evidence="3" id="KW-1185">Reference proteome</keyword>
<dbReference type="SUPFAM" id="SSF55874">
    <property type="entry name" value="ATPase domain of HSP90 chaperone/DNA topoisomerase II/histidine kinase"/>
    <property type="match status" value="1"/>
</dbReference>
<comment type="caution">
    <text evidence="2">The sequence shown here is derived from an EMBL/GenBank/DDBJ whole genome shotgun (WGS) entry which is preliminary data.</text>
</comment>
<protein>
    <submittedName>
        <fullName evidence="2">8789_t:CDS:1</fullName>
    </submittedName>
</protein>
<sequence>MSLASSCQPYGQNETLVSSIRNITKDYPSESVFKEFLQNADDAGATRFHVIIDARRHPTETLLSNEMKAWQGDDTKIGKHGLGFNSCYHFTDVPSFISGDCVAFLDPHQKYLPTKER</sequence>
<dbReference type="OrthoDB" id="1262810at2759"/>
<accession>A0A9N9J2D4</accession>
<name>A0A9N9J2D4_9GLOM</name>
<evidence type="ECO:0000313" key="2">
    <source>
        <dbReference type="EMBL" id="CAG8761819.1"/>
    </source>
</evidence>
<dbReference type="EMBL" id="CAJVPZ010041493">
    <property type="protein sequence ID" value="CAG8761819.1"/>
    <property type="molecule type" value="Genomic_DNA"/>
</dbReference>
<feature type="domain" description="Sacsin/Nov" evidence="1">
    <location>
        <begin position="75"/>
        <end position="115"/>
    </location>
</feature>
<feature type="non-terminal residue" evidence="2">
    <location>
        <position position="117"/>
    </location>
</feature>
<proteinExistence type="predicted"/>
<gene>
    <name evidence="2" type="ORF">RFULGI_LOCUS14370</name>
</gene>
<dbReference type="InterPro" id="IPR036890">
    <property type="entry name" value="HATPase_C_sf"/>
</dbReference>